<organism evidence="1 2">
    <name type="scientific">Botryobasidium botryosum (strain FD-172 SS1)</name>
    <dbReference type="NCBI Taxonomy" id="930990"/>
    <lineage>
        <taxon>Eukaryota</taxon>
        <taxon>Fungi</taxon>
        <taxon>Dikarya</taxon>
        <taxon>Basidiomycota</taxon>
        <taxon>Agaricomycotina</taxon>
        <taxon>Agaricomycetes</taxon>
        <taxon>Cantharellales</taxon>
        <taxon>Botryobasidiaceae</taxon>
        <taxon>Botryobasidium</taxon>
    </lineage>
</organism>
<name>A0A067MPU8_BOTB1</name>
<evidence type="ECO:0000313" key="2">
    <source>
        <dbReference type="Proteomes" id="UP000027195"/>
    </source>
</evidence>
<protein>
    <submittedName>
        <fullName evidence="1">Uncharacterized protein</fullName>
    </submittedName>
</protein>
<keyword evidence="2" id="KW-1185">Reference proteome</keyword>
<reference evidence="2" key="1">
    <citation type="journal article" date="2014" name="Proc. Natl. Acad. Sci. U.S.A.">
        <title>Extensive sampling of basidiomycete genomes demonstrates inadequacy of the white-rot/brown-rot paradigm for wood decay fungi.</title>
        <authorList>
            <person name="Riley R."/>
            <person name="Salamov A.A."/>
            <person name="Brown D.W."/>
            <person name="Nagy L.G."/>
            <person name="Floudas D."/>
            <person name="Held B.W."/>
            <person name="Levasseur A."/>
            <person name="Lombard V."/>
            <person name="Morin E."/>
            <person name="Otillar R."/>
            <person name="Lindquist E.A."/>
            <person name="Sun H."/>
            <person name="LaButti K.M."/>
            <person name="Schmutz J."/>
            <person name="Jabbour D."/>
            <person name="Luo H."/>
            <person name="Baker S.E."/>
            <person name="Pisabarro A.G."/>
            <person name="Walton J.D."/>
            <person name="Blanchette R.A."/>
            <person name="Henrissat B."/>
            <person name="Martin F."/>
            <person name="Cullen D."/>
            <person name="Hibbett D.S."/>
            <person name="Grigoriev I.V."/>
        </authorList>
    </citation>
    <scope>NUCLEOTIDE SEQUENCE [LARGE SCALE GENOMIC DNA]</scope>
    <source>
        <strain evidence="2">FD-172 SS1</strain>
    </source>
</reference>
<dbReference type="AlphaFoldDB" id="A0A067MPU8"/>
<gene>
    <name evidence="1" type="ORF">BOTBODRAFT_175342</name>
</gene>
<dbReference type="InParanoid" id="A0A067MPU8"/>
<dbReference type="HOGENOM" id="CLU_112096_0_0_1"/>
<dbReference type="Proteomes" id="UP000027195">
    <property type="component" value="Unassembled WGS sequence"/>
</dbReference>
<sequence>MAPTAQITWGFFISRDKLPSLLRCFRQHDPDYQGSNLESTDSEHPDGITGELQEYLDKALEAIKFDGAFLCEPNQEEGDEDDRESVNFMITHAQSRIFVESSGSYGIPTAVQLGPVIYDPSPLQALVRQLEVDLHLVEAGIEVPVKEQWILSVDP</sequence>
<proteinExistence type="predicted"/>
<evidence type="ECO:0000313" key="1">
    <source>
        <dbReference type="EMBL" id="KDQ13621.1"/>
    </source>
</evidence>
<accession>A0A067MPU8</accession>
<dbReference type="EMBL" id="KL198042">
    <property type="protein sequence ID" value="KDQ13621.1"/>
    <property type="molecule type" value="Genomic_DNA"/>
</dbReference>